<evidence type="ECO:0000313" key="2">
    <source>
        <dbReference type="Proteomes" id="UP001143910"/>
    </source>
</evidence>
<accession>A0ACC1N0I4</accession>
<reference evidence="1" key="1">
    <citation type="submission" date="2022-08" db="EMBL/GenBank/DDBJ databases">
        <title>Genome Sequence of Lecanicillium fungicola.</title>
        <authorList>
            <person name="Buettner E."/>
        </authorList>
    </citation>
    <scope>NUCLEOTIDE SEQUENCE</scope>
    <source>
        <strain evidence="1">Babe33</strain>
    </source>
</reference>
<name>A0ACC1N0I4_9HYPO</name>
<dbReference type="Proteomes" id="UP001143910">
    <property type="component" value="Unassembled WGS sequence"/>
</dbReference>
<keyword evidence="2" id="KW-1185">Reference proteome</keyword>
<protein>
    <submittedName>
        <fullName evidence="1">Uncharacterized protein</fullName>
    </submittedName>
</protein>
<gene>
    <name evidence="1" type="ORF">NQ176_g7431</name>
</gene>
<proteinExistence type="predicted"/>
<comment type="caution">
    <text evidence="1">The sequence shown here is derived from an EMBL/GenBank/DDBJ whole genome shotgun (WGS) entry which is preliminary data.</text>
</comment>
<evidence type="ECO:0000313" key="1">
    <source>
        <dbReference type="EMBL" id="KAJ2971958.1"/>
    </source>
</evidence>
<organism evidence="1 2">
    <name type="scientific">Zarea fungicola</name>
    <dbReference type="NCBI Taxonomy" id="93591"/>
    <lineage>
        <taxon>Eukaryota</taxon>
        <taxon>Fungi</taxon>
        <taxon>Dikarya</taxon>
        <taxon>Ascomycota</taxon>
        <taxon>Pezizomycotina</taxon>
        <taxon>Sordariomycetes</taxon>
        <taxon>Hypocreomycetidae</taxon>
        <taxon>Hypocreales</taxon>
        <taxon>Cordycipitaceae</taxon>
        <taxon>Zarea</taxon>
    </lineage>
</organism>
<dbReference type="EMBL" id="JANJQO010001238">
    <property type="protein sequence ID" value="KAJ2971958.1"/>
    <property type="molecule type" value="Genomic_DNA"/>
</dbReference>
<sequence>MPVEVTFDSPLAAAITAAIQPKLQEVGWASESDASSLAELIVLMLANGKSEEAIAAEIEGDLLHLEPGDSTAREFSKWLFLQIDQLNTQLNGAPEQAEGDVEMDTDSLNAYSDGSPCDAKRPARWQRWSYARQC</sequence>